<dbReference type="PROSITE" id="PS52008">
    <property type="entry name" value="GH81"/>
    <property type="match status" value="1"/>
</dbReference>
<sequence>MQLRSILLASLLTSQISAQILKREEILTVTKTTYVSDSCLENFAKEILPNNPTGLTTGIPIVIVYAPKSTSTQDDNENNQVHTTTSNTNHPQQQQGQHSQQQQSQPSQSHNQQSTGSIQAIKYTTAVTSATSCNGDDCTVHSFTTVIPVNEKTSANSNSETTPSLKTTSVKTAPTTTSTIFSASSSPSTTFTPSTKVTPVPTTARNPVSSQSVVSSSKSKSIDTSTITGPVTIKAESTASNSQTISKSSSLNNSTSNAHDETESAGSSLSNSQTVLSSLESTLSSSLLSSSSIESISSVSGYTNSTTVGSSSTAAGSSSTTVGSSSTTVGSSSSTVGSSSSLSSGVNSSSIVSSSSESSSSESSTVTASTSSEESATATNQEVPITPPTCYSGDLFSVIDTSDPRKIFPAKQLPLAIPAGVNNNGAPIGTNKFYTNLVIGDQDFTIYPLPYGLYWSKTKYYGFGIQHFEAKDRTFGNGPTNNVGVPTYYLYGTQIAELLLSATSFGQDSTFLKVTDMTDLSALASLSSSANDENNHLDIPLVQGMGFVTGVYNGNLKPLINSIIGFKTLTLETSDALLSNILKYRVTLYNDVQWLVYITLPSANTDFELQVQGSDNIQGSKSVDGLIIQVAVAPQNNADDKYYDAAAGMYVTSASVSGTVTCDTAANYKITYETSGKSSSGNPIIFALPHHIPALTGSTLNAATGLNVQSTTKGQMSGFLSNVLEFTETIAADVEFLPWVPGMNGPLTYTEEQLVKLASSANVELSVDIAKSVNEMNSTYFSGKVIDKYAQILLVVSEIIQDEDVTRDTLEAMKDAFDVFIENKQYYPFMYDTKFGGVTSTSAQNGDTGADFGAAYYNDHDFHYGYFIHAAAIVGYIDTKLNGTWVEDNKDWVNALVRDTSNPSKQDTYFPVSRSFDWYSGHSWAAGLFSTMYKNIESSSESLHHAAAIKLWGKVVGDKSMESRGGLMLAIMARSYNDYFYFKSDNQIQPSQILPNKVSGIFFENKVEYTTFFGNPADFPQYVHGIHMLPMTPSTALARIPSYVQEEWNEQISTFIGNVTDVWLGILRLNQALIDPKASYDFFASDSFKDDYLDNGQSRTWSLAFSGVYNSL</sequence>
<dbReference type="InterPro" id="IPR005200">
    <property type="entry name" value="Endo-beta-glucanase"/>
</dbReference>
<dbReference type="eggNOG" id="KOG2254">
    <property type="taxonomic scope" value="Eukaryota"/>
</dbReference>
<evidence type="ECO:0000256" key="9">
    <source>
        <dbReference type="SAM" id="MobiDB-lite"/>
    </source>
</evidence>
<feature type="compositionally biased region" description="Low complexity" evidence="9">
    <location>
        <begin position="86"/>
        <end position="115"/>
    </location>
</feature>
<dbReference type="Proteomes" id="UP000011777">
    <property type="component" value="Unassembled WGS sequence"/>
</dbReference>
<keyword evidence="6" id="KW-0326">Glycosidase</keyword>
<dbReference type="GO" id="GO:0071555">
    <property type="term" value="P:cell wall organization"/>
    <property type="evidence" value="ECO:0007669"/>
    <property type="project" value="UniProtKB-KW"/>
</dbReference>
<comment type="similarity">
    <text evidence="2">Belongs to the glycosyl hydrolase 81 family.</text>
</comment>
<dbReference type="HOGENOM" id="CLU_005482_0_1_1"/>
<keyword evidence="4" id="KW-0378">Hydrolase</keyword>
<evidence type="ECO:0000313" key="14">
    <source>
        <dbReference type="Proteomes" id="UP000011777"/>
    </source>
</evidence>
<evidence type="ECO:0000259" key="11">
    <source>
        <dbReference type="Pfam" id="PF03639"/>
    </source>
</evidence>
<evidence type="ECO:0000256" key="8">
    <source>
        <dbReference type="ARBA" id="ARBA00023326"/>
    </source>
</evidence>
<dbReference type="EC" id="3.2.1.39" evidence="3"/>
<evidence type="ECO:0000256" key="4">
    <source>
        <dbReference type="ARBA" id="ARBA00022801"/>
    </source>
</evidence>
<comment type="caution">
    <text evidence="13">The sequence shown here is derived from an EMBL/GenBank/DDBJ whole genome shotgun (WGS) entry which is preliminary data.</text>
</comment>
<evidence type="ECO:0000313" key="13">
    <source>
        <dbReference type="EMBL" id="EMG46815.1"/>
    </source>
</evidence>
<keyword evidence="7" id="KW-0961">Cell wall biogenesis/degradation</keyword>
<feature type="compositionally biased region" description="Polar residues" evidence="9">
    <location>
        <begin position="153"/>
        <end position="165"/>
    </location>
</feature>
<feature type="compositionally biased region" description="Low complexity" evidence="9">
    <location>
        <begin position="237"/>
        <end position="257"/>
    </location>
</feature>
<dbReference type="OrthoDB" id="4473401at2759"/>
<dbReference type="GO" id="GO:0052861">
    <property type="term" value="F:endo-1,3(4)-beta-glucanase activity"/>
    <property type="evidence" value="ECO:0007669"/>
    <property type="project" value="InterPro"/>
</dbReference>
<feature type="domain" description="Glycosyl hydrolase family 81 N-terminal" evidence="11">
    <location>
        <begin position="414"/>
        <end position="740"/>
    </location>
</feature>
<dbReference type="InterPro" id="IPR040720">
    <property type="entry name" value="GH81_C"/>
</dbReference>
<feature type="signal peptide" evidence="10">
    <location>
        <begin position="1"/>
        <end position="18"/>
    </location>
</feature>
<dbReference type="EMBL" id="AOGT01001868">
    <property type="protein sequence ID" value="EMG46815.1"/>
    <property type="molecule type" value="Genomic_DNA"/>
</dbReference>
<feature type="compositionally biased region" description="Low complexity" evidence="9">
    <location>
        <begin position="166"/>
        <end position="219"/>
    </location>
</feature>
<reference evidence="13 14" key="1">
    <citation type="submission" date="2013-02" db="EMBL/GenBank/DDBJ databases">
        <title>Genome sequence of Candida maltosa Xu316, a potential industrial strain for xylitol and ethanol production.</title>
        <authorList>
            <person name="Yu J."/>
            <person name="Wang Q."/>
            <person name="Geng X."/>
            <person name="Bao W."/>
            <person name="He P."/>
            <person name="Cai J."/>
        </authorList>
    </citation>
    <scope>NUCLEOTIDE SEQUENCE [LARGE SCALE GENOMIC DNA]</scope>
    <source>
        <strain evidence="14">Xu316</strain>
    </source>
</reference>
<dbReference type="OMA" id="HYPGWTS"/>
<feature type="compositionally biased region" description="Polar residues" evidence="9">
    <location>
        <begin position="70"/>
        <end position="85"/>
    </location>
</feature>
<dbReference type="PANTHER" id="PTHR31983">
    <property type="entry name" value="ENDO-1,3(4)-BETA-GLUCANASE 1"/>
    <property type="match status" value="1"/>
</dbReference>
<evidence type="ECO:0000256" key="10">
    <source>
        <dbReference type="SAM" id="SignalP"/>
    </source>
</evidence>
<organism evidence="13 14">
    <name type="scientific">Candida maltosa (strain Xu316)</name>
    <name type="common">Yeast</name>
    <dbReference type="NCBI Taxonomy" id="1245528"/>
    <lineage>
        <taxon>Eukaryota</taxon>
        <taxon>Fungi</taxon>
        <taxon>Dikarya</taxon>
        <taxon>Ascomycota</taxon>
        <taxon>Saccharomycotina</taxon>
        <taxon>Pichiomycetes</taxon>
        <taxon>Debaryomycetaceae</taxon>
        <taxon>Candida/Lodderomyces clade</taxon>
        <taxon>Candida</taxon>
    </lineage>
</organism>
<evidence type="ECO:0000256" key="7">
    <source>
        <dbReference type="ARBA" id="ARBA00023316"/>
    </source>
</evidence>
<feature type="domain" description="Glycosyl hydrolase family 81 C-terminal" evidence="12">
    <location>
        <begin position="749"/>
        <end position="1103"/>
    </location>
</feature>
<feature type="region of interest" description="Disordered" evidence="9">
    <location>
        <begin position="153"/>
        <end position="269"/>
    </location>
</feature>
<evidence type="ECO:0000256" key="1">
    <source>
        <dbReference type="ARBA" id="ARBA00000382"/>
    </source>
</evidence>
<dbReference type="Gene3D" id="1.20.5.420">
    <property type="entry name" value="Immunoglobulin FC, subunit C"/>
    <property type="match status" value="1"/>
</dbReference>
<evidence type="ECO:0000259" key="12">
    <source>
        <dbReference type="Pfam" id="PF17652"/>
    </source>
</evidence>
<feature type="region of interest" description="Disordered" evidence="9">
    <location>
        <begin position="300"/>
        <end position="386"/>
    </location>
</feature>
<keyword evidence="5" id="KW-0119">Carbohydrate metabolism</keyword>
<gene>
    <name evidence="13" type="ORF">G210_2926</name>
</gene>
<dbReference type="GO" id="GO:0009986">
    <property type="term" value="C:cell surface"/>
    <property type="evidence" value="ECO:0007669"/>
    <property type="project" value="TreeGrafter"/>
</dbReference>
<feature type="region of interest" description="Disordered" evidence="9">
    <location>
        <begin position="70"/>
        <end position="117"/>
    </location>
</feature>
<dbReference type="InterPro" id="IPR040451">
    <property type="entry name" value="GH81_N"/>
</dbReference>
<dbReference type="Pfam" id="PF03639">
    <property type="entry name" value="Glyco_hydro_81"/>
    <property type="match status" value="1"/>
</dbReference>
<dbReference type="STRING" id="1245528.M3JV76"/>
<feature type="compositionally biased region" description="Low complexity" evidence="9">
    <location>
        <begin position="300"/>
        <end position="379"/>
    </location>
</feature>
<dbReference type="Pfam" id="PF17652">
    <property type="entry name" value="Glyco_hydro81C"/>
    <property type="match status" value="1"/>
</dbReference>
<proteinExistence type="inferred from homology"/>
<evidence type="ECO:0000256" key="2">
    <source>
        <dbReference type="ARBA" id="ARBA00010730"/>
    </source>
</evidence>
<dbReference type="FunFam" id="2.70.98.30:FF:000006">
    <property type="entry name" value="Endo-1,3-beta-glucanase Engl1"/>
    <property type="match status" value="1"/>
</dbReference>
<dbReference type="PANTHER" id="PTHR31983:SF20">
    <property type="entry name" value="GLUCAN ENDO-1,3-BETA-D-GLUCOSIDASE 1"/>
    <property type="match status" value="1"/>
</dbReference>
<dbReference type="AlphaFoldDB" id="M3JV76"/>
<evidence type="ECO:0000256" key="5">
    <source>
        <dbReference type="ARBA" id="ARBA00023277"/>
    </source>
</evidence>
<comment type="catalytic activity">
    <reaction evidence="1">
        <text>Hydrolysis of (1-&gt;3)-beta-D-glucosidic linkages in (1-&gt;3)-beta-D-glucans.</text>
        <dbReference type="EC" id="3.2.1.39"/>
    </reaction>
</comment>
<accession>M3JV76</accession>
<dbReference type="GO" id="GO:0000272">
    <property type="term" value="P:polysaccharide catabolic process"/>
    <property type="evidence" value="ECO:0007669"/>
    <property type="project" value="UniProtKB-KW"/>
</dbReference>
<keyword evidence="8" id="KW-0624">Polysaccharide degradation</keyword>
<name>M3JV76_CANMX</name>
<feature type="chain" id="PRO_5004035083" description="glucan endo-1,3-beta-D-glucosidase" evidence="10">
    <location>
        <begin position="19"/>
        <end position="1112"/>
    </location>
</feature>
<dbReference type="GO" id="GO:0042973">
    <property type="term" value="F:glucan endo-1,3-beta-D-glucosidase activity"/>
    <property type="evidence" value="ECO:0007669"/>
    <property type="project" value="UniProtKB-EC"/>
</dbReference>
<evidence type="ECO:0000256" key="6">
    <source>
        <dbReference type="ARBA" id="ARBA00023295"/>
    </source>
</evidence>
<protein>
    <recommendedName>
        <fullName evidence="3">glucan endo-1,3-beta-D-glucosidase</fullName>
        <ecNumber evidence="3">3.2.1.39</ecNumber>
    </recommendedName>
</protein>
<keyword evidence="10" id="KW-0732">Signal</keyword>
<dbReference type="Gene3D" id="1.10.287.1170">
    <property type="entry name" value="glycoside hydrolase family 81 endo-[beta] glucanase"/>
    <property type="match status" value="1"/>
</dbReference>
<dbReference type="Gene3D" id="2.70.98.30">
    <property type="entry name" value="Golgi alpha-mannosidase II, domain 4"/>
    <property type="match status" value="1"/>
</dbReference>
<evidence type="ECO:0000256" key="3">
    <source>
        <dbReference type="ARBA" id="ARBA00012780"/>
    </source>
</evidence>
<keyword evidence="14" id="KW-1185">Reference proteome</keyword>